<organism evidence="1 2">
    <name type="scientific">Streptomyces yanii</name>
    <dbReference type="NCBI Taxonomy" id="78510"/>
    <lineage>
        <taxon>Bacteria</taxon>
        <taxon>Bacillati</taxon>
        <taxon>Actinomycetota</taxon>
        <taxon>Actinomycetes</taxon>
        <taxon>Kitasatosporales</taxon>
        <taxon>Streptomycetaceae</taxon>
        <taxon>Streptomyces</taxon>
    </lineage>
</organism>
<sequence>MSPSALGDYREAAATLSPPAVSQFLAAHDWELEARQDHVREVWRLAGPNGNIEGRIMLPLAQDFADFQRRFEDTLVSLGHIHSMDAVELYEGILATRADLFFVRLDQAMLDGTIPFQQAEKTLQALYKMVRAAATTAADPSHSHRGRRPAGVAEFLEDDVRLGHTKRGSFVFTIVTRLGDPSPVLPDQVDPITPFPRRVMETLARGLETAERMTRHWDEQVLEEPGRSGLSAGLVESLEDMAQPVQLRQVDLSFEWAAAEPRPDVGLATIVLDRDVMGELPRVRERLVRQEEPSRRETLVGIVKGLSRDESSDQEVETASVTLAAEVNGKQRSVHLTVSGEDHDWAIAAYRQKLPFTVTGDLTYEKRAWRLVGDIEVDASFLRHHAGLQLLAGDVAQDEGGD</sequence>
<dbReference type="Proteomes" id="UP001589710">
    <property type="component" value="Unassembled WGS sequence"/>
</dbReference>
<evidence type="ECO:0000313" key="2">
    <source>
        <dbReference type="Proteomes" id="UP001589710"/>
    </source>
</evidence>
<accession>A0ABV5RAW2</accession>
<gene>
    <name evidence="1" type="ORF">ACFFTL_22595</name>
</gene>
<comment type="caution">
    <text evidence="1">The sequence shown here is derived from an EMBL/GenBank/DDBJ whole genome shotgun (WGS) entry which is preliminary data.</text>
</comment>
<dbReference type="EMBL" id="JBHMCG010000097">
    <property type="protein sequence ID" value="MFB9575000.1"/>
    <property type="molecule type" value="Genomic_DNA"/>
</dbReference>
<dbReference type="RefSeq" id="WP_345519629.1">
    <property type="nucleotide sequence ID" value="NZ_BAAAXD010000054.1"/>
</dbReference>
<protein>
    <submittedName>
        <fullName evidence="1">Uncharacterized protein</fullName>
    </submittedName>
</protein>
<keyword evidence="2" id="KW-1185">Reference proteome</keyword>
<reference evidence="1 2" key="1">
    <citation type="submission" date="2024-09" db="EMBL/GenBank/DDBJ databases">
        <authorList>
            <person name="Sun Q."/>
            <person name="Mori K."/>
        </authorList>
    </citation>
    <scope>NUCLEOTIDE SEQUENCE [LARGE SCALE GENOMIC DNA]</scope>
    <source>
        <strain evidence="1 2">JCM 3331</strain>
    </source>
</reference>
<evidence type="ECO:0000313" key="1">
    <source>
        <dbReference type="EMBL" id="MFB9575000.1"/>
    </source>
</evidence>
<name>A0ABV5RAW2_9ACTN</name>
<proteinExistence type="predicted"/>